<reference evidence="2" key="1">
    <citation type="journal article" date="2020" name="Stud. Mycol.">
        <title>101 Dothideomycetes genomes: a test case for predicting lifestyles and emergence of pathogens.</title>
        <authorList>
            <person name="Haridas S."/>
            <person name="Albert R."/>
            <person name="Binder M."/>
            <person name="Bloem J."/>
            <person name="Labutti K."/>
            <person name="Salamov A."/>
            <person name="Andreopoulos B."/>
            <person name="Baker S."/>
            <person name="Barry K."/>
            <person name="Bills G."/>
            <person name="Bluhm B."/>
            <person name="Cannon C."/>
            <person name="Castanera R."/>
            <person name="Culley D."/>
            <person name="Daum C."/>
            <person name="Ezra D."/>
            <person name="Gonzalez J."/>
            <person name="Henrissat B."/>
            <person name="Kuo A."/>
            <person name="Liang C."/>
            <person name="Lipzen A."/>
            <person name="Lutzoni F."/>
            <person name="Magnuson J."/>
            <person name="Mondo S."/>
            <person name="Nolan M."/>
            <person name="Ohm R."/>
            <person name="Pangilinan J."/>
            <person name="Park H.-J."/>
            <person name="Ramirez L."/>
            <person name="Alfaro M."/>
            <person name="Sun H."/>
            <person name="Tritt A."/>
            <person name="Yoshinaga Y."/>
            <person name="Zwiers L.-H."/>
            <person name="Turgeon B."/>
            <person name="Goodwin S."/>
            <person name="Spatafora J."/>
            <person name="Crous P."/>
            <person name="Grigoriev I."/>
        </authorList>
    </citation>
    <scope>NUCLEOTIDE SEQUENCE</scope>
    <source>
        <strain evidence="2">CBS 116435</strain>
    </source>
</reference>
<keyword evidence="3" id="KW-1185">Reference proteome</keyword>
<feature type="compositionally biased region" description="Polar residues" evidence="1">
    <location>
        <begin position="10"/>
        <end position="25"/>
    </location>
</feature>
<feature type="compositionally biased region" description="Pro residues" evidence="1">
    <location>
        <begin position="27"/>
        <end position="37"/>
    </location>
</feature>
<gene>
    <name evidence="2" type="ORF">K431DRAFT_281200</name>
</gene>
<evidence type="ECO:0000313" key="2">
    <source>
        <dbReference type="EMBL" id="KAF2725252.1"/>
    </source>
</evidence>
<accession>A0A9P4QDI4</accession>
<dbReference type="EMBL" id="MU003768">
    <property type="protein sequence ID" value="KAF2725252.1"/>
    <property type="molecule type" value="Genomic_DNA"/>
</dbReference>
<sequence>MIGDPRHLSPKSTLVQSSRRYSSINLPPRPTGPPPVSPFLARLGDFPPTVRLPPPSYTADDNRA</sequence>
<dbReference type="Proteomes" id="UP000799441">
    <property type="component" value="Unassembled WGS sequence"/>
</dbReference>
<dbReference type="AlphaFoldDB" id="A0A9P4QDI4"/>
<proteinExistence type="predicted"/>
<evidence type="ECO:0000313" key="3">
    <source>
        <dbReference type="Proteomes" id="UP000799441"/>
    </source>
</evidence>
<organism evidence="2 3">
    <name type="scientific">Polychaeton citri CBS 116435</name>
    <dbReference type="NCBI Taxonomy" id="1314669"/>
    <lineage>
        <taxon>Eukaryota</taxon>
        <taxon>Fungi</taxon>
        <taxon>Dikarya</taxon>
        <taxon>Ascomycota</taxon>
        <taxon>Pezizomycotina</taxon>
        <taxon>Dothideomycetes</taxon>
        <taxon>Dothideomycetidae</taxon>
        <taxon>Capnodiales</taxon>
        <taxon>Capnodiaceae</taxon>
        <taxon>Polychaeton</taxon>
    </lineage>
</organism>
<evidence type="ECO:0000256" key="1">
    <source>
        <dbReference type="SAM" id="MobiDB-lite"/>
    </source>
</evidence>
<comment type="caution">
    <text evidence="2">The sequence shown here is derived from an EMBL/GenBank/DDBJ whole genome shotgun (WGS) entry which is preliminary data.</text>
</comment>
<protein>
    <submittedName>
        <fullName evidence="2">Uncharacterized protein</fullName>
    </submittedName>
</protein>
<name>A0A9P4QDI4_9PEZI</name>
<feature type="region of interest" description="Disordered" evidence="1">
    <location>
        <begin position="1"/>
        <end position="64"/>
    </location>
</feature>